<protein>
    <submittedName>
        <fullName evidence="3">Uncharacterized protein TCIL3000_11_16230</fullName>
    </submittedName>
</protein>
<keyword evidence="2" id="KW-0812">Transmembrane</keyword>
<keyword evidence="2" id="KW-1133">Transmembrane helix</keyword>
<dbReference type="AlphaFoldDB" id="G0V390"/>
<feature type="transmembrane region" description="Helical" evidence="2">
    <location>
        <begin position="12"/>
        <end position="35"/>
    </location>
</feature>
<gene>
    <name evidence="3" type="ORF">TCIL3000_11_16230</name>
</gene>
<sequence>MTSFNLLLRYLNLLLLLFIYLFIYLFSLLTYSFLLRARSRRRGARSGTSVVMEKKTNAISLQLEKALTSFFYSGHAGRARALSMGLQSPLWLWTHQITAEDERCNRELQKVANLLAWLNDSGADLSRVAVIAPSDTKRRLWEQLKIALCSGAQRQSPDGIQLPTLLALHELTAMNARDKTVHRYEAIIYLFTLVPSKQNVQIAMKQEQFIADAIMCAKGAFVLIADAGWTAPHLVTRWPQWRSLVLKLQDEKAPLSSNEGDVLPSNGCFPSLVGPRIPLCCSRHVDQRQLEYGISPIVRSCRRLCLQRYACQRETHVCMEQCHPRVTHTSCPHACQAAMPCGHECLQCCTDRCNCFEVIEKPLPCSHFVVIGLDQTSLQPIYAEVRHVFKGYCADSRLPCAVEFVTECARCLGSFSTTCCEAVRLNHTLENKTLVCAACVRFEREVRAKILGEILIQTEEAKRRMKVEVQRSAHQQRKASSQGLFLEGSRVTICDVEKVIKPLCAEMDFPGVQFVDYDAPEFYATMDGAYGTFVSRHVDIDDLSEVRNLIRLRDGKHVLVADGGVRLIRAITSGVTERAATLLLTFKGTGGEAGSQSAASSEAFEKASKMIGRSFYLTLPVPYGETTVSDKIVEAVAVDPAYPDNVVVECRIVTVIPQTDAAPGDDAPNDSTMPVKRPRSGEATKQLDWSRVSVELLKLTVPIAALEPMEGYSAGKEVLVLEPSRQVVDPHDVQLFDAVIPHTPSVNLSEAVISTVPVGTDVPFTLLGVINPPANIADRYGPCAVLRQRKRLVTVRAGLQCRNGKGGRQITRHVTCNGAENENNKRGAGDDSVVVIVPFVFTAADELLEAENSLDAAALQTLEQRVRDAVVEKSDELALRNDEEAFHRQKQMSEISEEALKQDRVAYSTPVPLPTAELLANIRVNYAKLPCASATSLRLGRQKDALAIKQQQLGLGKWIGAMQQRYQQDAEADAAYFKCLQLKESMQ</sequence>
<proteinExistence type="predicted"/>
<accession>G0V390</accession>
<dbReference type="EMBL" id="HE575324">
    <property type="protein sequence ID" value="CCC96113.1"/>
    <property type="molecule type" value="Genomic_DNA"/>
</dbReference>
<organism evidence="3">
    <name type="scientific">Trypanosoma congolense (strain IL3000)</name>
    <dbReference type="NCBI Taxonomy" id="1068625"/>
    <lineage>
        <taxon>Eukaryota</taxon>
        <taxon>Discoba</taxon>
        <taxon>Euglenozoa</taxon>
        <taxon>Kinetoplastea</taxon>
        <taxon>Metakinetoplastina</taxon>
        <taxon>Trypanosomatida</taxon>
        <taxon>Trypanosomatidae</taxon>
        <taxon>Trypanosoma</taxon>
        <taxon>Nannomonas</taxon>
    </lineage>
</organism>
<evidence type="ECO:0000313" key="3">
    <source>
        <dbReference type="EMBL" id="CCC96113.1"/>
    </source>
</evidence>
<evidence type="ECO:0000256" key="1">
    <source>
        <dbReference type="SAM" id="MobiDB-lite"/>
    </source>
</evidence>
<name>G0V390_TRYCI</name>
<keyword evidence="2" id="KW-0472">Membrane</keyword>
<feature type="region of interest" description="Disordered" evidence="1">
    <location>
        <begin position="659"/>
        <end position="684"/>
    </location>
</feature>
<reference evidence="3" key="1">
    <citation type="journal article" date="2012" name="Proc. Natl. Acad. Sci. U.S.A.">
        <title>Antigenic diversity is generated by distinct evolutionary mechanisms in African trypanosome species.</title>
        <authorList>
            <person name="Jackson A.P."/>
            <person name="Berry A."/>
            <person name="Aslett M."/>
            <person name="Allison H.C."/>
            <person name="Burton P."/>
            <person name="Vavrova-Anderson J."/>
            <person name="Brown R."/>
            <person name="Browne H."/>
            <person name="Corton N."/>
            <person name="Hauser H."/>
            <person name="Gamble J."/>
            <person name="Gilderthorp R."/>
            <person name="Marcello L."/>
            <person name="McQuillan J."/>
            <person name="Otto T.D."/>
            <person name="Quail M.A."/>
            <person name="Sanders M.J."/>
            <person name="van Tonder A."/>
            <person name="Ginger M.L."/>
            <person name="Field M.C."/>
            <person name="Barry J.D."/>
            <person name="Hertz-Fowler C."/>
            <person name="Berriman M."/>
        </authorList>
    </citation>
    <scope>NUCLEOTIDE SEQUENCE</scope>
    <source>
        <strain evidence="3">IL3000</strain>
    </source>
</reference>
<dbReference type="VEuPathDB" id="TriTrypDB:TcIL3000.11.16230"/>
<evidence type="ECO:0000256" key="2">
    <source>
        <dbReference type="SAM" id="Phobius"/>
    </source>
</evidence>